<comment type="caution">
    <text evidence="2">The sequence shown here is derived from an EMBL/GenBank/DDBJ whole genome shotgun (WGS) entry which is preliminary data.</text>
</comment>
<dbReference type="Proteomes" id="UP000626109">
    <property type="component" value="Unassembled WGS sequence"/>
</dbReference>
<evidence type="ECO:0008006" key="4">
    <source>
        <dbReference type="Google" id="ProtNLM"/>
    </source>
</evidence>
<name>A0A813H1K1_POLGL</name>
<protein>
    <recommendedName>
        <fullName evidence="4">PAS domain-containing protein</fullName>
    </recommendedName>
</protein>
<dbReference type="AlphaFoldDB" id="A0A813H1K1"/>
<evidence type="ECO:0000313" key="2">
    <source>
        <dbReference type="EMBL" id="CAE8631521.1"/>
    </source>
</evidence>
<feature type="region of interest" description="Disordered" evidence="1">
    <location>
        <begin position="466"/>
        <end position="485"/>
    </location>
</feature>
<evidence type="ECO:0000313" key="3">
    <source>
        <dbReference type="Proteomes" id="UP000626109"/>
    </source>
</evidence>
<sequence length="762" mass="84227">MRGSFLKSGAAVKGNLPSWAHKLLRDSLSTQGCFSIGDADVTDEGYTIRYASPGFCDLFECELSDCLGKRCCSFVGYNCTAGNLSTVAKTQGMELQEAKTRAQFALKHFVQQGKMCSGTWDRPSSGIGYALVLASDRGGEPFVREIVLSSRTELRTSWGYTVILHRDATNEVPVRKLLEAACPGGGFDQLVHEQKLGLLHRLASSGIDSKSAVLCFQQKALNMWTGKILDQAQDRAVNYQGPFPAWEYMFMLDHLSTQQSFILSDAGVTYEGVTVRYASPGCCELFELDFSDLAVTRCQKLLGYQCVSRHVRALAAQLGMDLQQVKERLQFVHDFLVQQANLSLGSWDKPSSHVGFAVALAYKAKGGTFFVAEYEIMSRTEPHTGWPYFASFHRDVTNEVSVKRLLQAACSESAFEQLVQEQKSRNLHVFASSGIHSNRDGRALQYLREKILDVWIDTVKDALWTPGSDSHPTQSRSRSKSPDPNRLPDWAYTLIQRGLCDRQSFTICDNDMTDEGLTVLYASSGFCDLFECDSSELLGTRCCYQCDTEQTVIAADALGMGVRELKQRIRFTHKYFVQQSAEQVGFALLLACTRSGALFVCAVTLMTFWTNEFLGSRTEDITGWHYTTLLQMDVTDIVGIRQLIEAACPAGGFDQLVQESRSEMLQCLKSSVIPSSNAAPPFQRQALERWTGQMMDVVQRDQNPAAAKALRAPPPSFASDGSQQLGTADDSETACTSSSPASNKRVRAHHPVKPAGQQGCFS</sequence>
<reference evidence="2" key="1">
    <citation type="submission" date="2021-02" db="EMBL/GenBank/DDBJ databases">
        <authorList>
            <person name="Dougan E. K."/>
            <person name="Rhodes N."/>
            <person name="Thang M."/>
            <person name="Chan C."/>
        </authorList>
    </citation>
    <scope>NUCLEOTIDE SEQUENCE</scope>
</reference>
<accession>A0A813H1K1</accession>
<evidence type="ECO:0000256" key="1">
    <source>
        <dbReference type="SAM" id="MobiDB-lite"/>
    </source>
</evidence>
<organism evidence="2 3">
    <name type="scientific">Polarella glacialis</name>
    <name type="common">Dinoflagellate</name>
    <dbReference type="NCBI Taxonomy" id="89957"/>
    <lineage>
        <taxon>Eukaryota</taxon>
        <taxon>Sar</taxon>
        <taxon>Alveolata</taxon>
        <taxon>Dinophyceae</taxon>
        <taxon>Suessiales</taxon>
        <taxon>Suessiaceae</taxon>
        <taxon>Polarella</taxon>
    </lineage>
</organism>
<feature type="compositionally biased region" description="Polar residues" evidence="1">
    <location>
        <begin position="733"/>
        <end position="742"/>
    </location>
</feature>
<dbReference type="EMBL" id="CAJNNW010000815">
    <property type="protein sequence ID" value="CAE8631521.1"/>
    <property type="molecule type" value="Genomic_DNA"/>
</dbReference>
<feature type="region of interest" description="Disordered" evidence="1">
    <location>
        <begin position="703"/>
        <end position="762"/>
    </location>
</feature>
<feature type="compositionally biased region" description="Polar residues" evidence="1">
    <location>
        <begin position="467"/>
        <end position="476"/>
    </location>
</feature>
<proteinExistence type="predicted"/>
<gene>
    <name evidence="2" type="ORF">PGLA2088_LOCUS1082</name>
</gene>